<dbReference type="AlphaFoldDB" id="A0A7J9L607"/>
<feature type="compositionally biased region" description="Basic residues" evidence="1">
    <location>
        <begin position="71"/>
        <end position="85"/>
    </location>
</feature>
<sequence>MDVPKPEKFKGARSAMEAESFVELGPTKDKFKSSKPNGKGNYEGNRKKDEEEHNNDDNSTDNTSGNGKPRDAKRRSNNPRDKRKGINCFLYQGPHMT</sequence>
<accession>A0A7J9L607</accession>
<evidence type="ECO:0000313" key="3">
    <source>
        <dbReference type="Proteomes" id="UP000593576"/>
    </source>
</evidence>
<feature type="compositionally biased region" description="Basic and acidic residues" evidence="1">
    <location>
        <begin position="1"/>
        <end position="10"/>
    </location>
</feature>
<dbReference type="Proteomes" id="UP000593576">
    <property type="component" value="Unassembled WGS sequence"/>
</dbReference>
<evidence type="ECO:0000256" key="1">
    <source>
        <dbReference type="SAM" id="MobiDB-lite"/>
    </source>
</evidence>
<gene>
    <name evidence="2" type="ORF">Goshw_026654</name>
</gene>
<reference evidence="2 3" key="1">
    <citation type="journal article" date="2019" name="Genome Biol. Evol.">
        <title>Insights into the evolution of the New World diploid cottons (Gossypium, subgenus Houzingenia) based on genome sequencing.</title>
        <authorList>
            <person name="Grover C.E."/>
            <person name="Arick M.A. 2nd"/>
            <person name="Thrash A."/>
            <person name="Conover J.L."/>
            <person name="Sanders W.S."/>
            <person name="Peterson D.G."/>
            <person name="Frelichowski J.E."/>
            <person name="Scheffler J.A."/>
            <person name="Scheffler B.E."/>
            <person name="Wendel J.F."/>
        </authorList>
    </citation>
    <scope>NUCLEOTIDE SEQUENCE [LARGE SCALE GENOMIC DNA]</scope>
    <source>
        <strain evidence="2">1</strain>
        <tissue evidence="2">Leaf</tissue>
    </source>
</reference>
<keyword evidence="3" id="KW-1185">Reference proteome</keyword>
<protein>
    <submittedName>
        <fullName evidence="2">Uncharacterized protein</fullName>
    </submittedName>
</protein>
<dbReference type="OrthoDB" id="1001461at2759"/>
<organism evidence="2 3">
    <name type="scientific">Gossypium schwendimanii</name>
    <name type="common">Cotton</name>
    <dbReference type="NCBI Taxonomy" id="34291"/>
    <lineage>
        <taxon>Eukaryota</taxon>
        <taxon>Viridiplantae</taxon>
        <taxon>Streptophyta</taxon>
        <taxon>Embryophyta</taxon>
        <taxon>Tracheophyta</taxon>
        <taxon>Spermatophyta</taxon>
        <taxon>Magnoliopsida</taxon>
        <taxon>eudicotyledons</taxon>
        <taxon>Gunneridae</taxon>
        <taxon>Pentapetalae</taxon>
        <taxon>rosids</taxon>
        <taxon>malvids</taxon>
        <taxon>Malvales</taxon>
        <taxon>Malvaceae</taxon>
        <taxon>Malvoideae</taxon>
        <taxon>Gossypium</taxon>
    </lineage>
</organism>
<comment type="caution">
    <text evidence="2">The sequence shown here is derived from an EMBL/GenBank/DDBJ whole genome shotgun (WGS) entry which is preliminary data.</text>
</comment>
<feature type="region of interest" description="Disordered" evidence="1">
    <location>
        <begin position="1"/>
        <end position="97"/>
    </location>
</feature>
<name>A0A7J9L607_GOSSC</name>
<dbReference type="EMBL" id="JABFAF010000004">
    <property type="protein sequence ID" value="MBA0854150.1"/>
    <property type="molecule type" value="Genomic_DNA"/>
</dbReference>
<proteinExistence type="predicted"/>
<evidence type="ECO:0000313" key="2">
    <source>
        <dbReference type="EMBL" id="MBA0854150.1"/>
    </source>
</evidence>